<dbReference type="Pfam" id="PF02384">
    <property type="entry name" value="N6_Mtase"/>
    <property type="match status" value="1"/>
</dbReference>
<dbReference type="GO" id="GO:0008170">
    <property type="term" value="F:N-methyltransferase activity"/>
    <property type="evidence" value="ECO:0007669"/>
    <property type="project" value="InterPro"/>
</dbReference>
<comment type="caution">
    <text evidence="10">The sequence shown here is derived from an EMBL/GenBank/DDBJ whole genome shotgun (WGS) entry which is preliminary data.</text>
</comment>
<dbReference type="PANTHER" id="PTHR42933:SF1">
    <property type="entry name" value="SITE-SPECIFIC DNA-METHYLTRANSFERASE (ADENINE-SPECIFIC)"/>
    <property type="match status" value="1"/>
</dbReference>
<feature type="domain" description="DNA methylase adenine-specific" evidence="8">
    <location>
        <begin position="196"/>
        <end position="500"/>
    </location>
</feature>
<evidence type="ECO:0000313" key="11">
    <source>
        <dbReference type="Proteomes" id="UP000249794"/>
    </source>
</evidence>
<dbReference type="GO" id="GO:0009007">
    <property type="term" value="F:site-specific DNA-methyltransferase (adenine-specific) activity"/>
    <property type="evidence" value="ECO:0007669"/>
    <property type="project" value="UniProtKB-EC"/>
</dbReference>
<dbReference type="InterPro" id="IPR038333">
    <property type="entry name" value="T1MK-like_N_sf"/>
</dbReference>
<dbReference type="EC" id="2.1.1.72" evidence="2"/>
<proteinExistence type="inferred from homology"/>
<protein>
    <recommendedName>
        <fullName evidence="2">site-specific DNA-methyltransferase (adenine-specific)</fullName>
        <ecNumber evidence="2">2.1.1.72</ecNumber>
    </recommendedName>
</protein>
<dbReference type="Gene3D" id="3.40.50.150">
    <property type="entry name" value="Vaccinia Virus protein VP39"/>
    <property type="match status" value="1"/>
</dbReference>
<dbReference type="AlphaFoldDB" id="A0A2W4X407"/>
<dbReference type="PRINTS" id="PR00507">
    <property type="entry name" value="N12N6MTFRASE"/>
</dbReference>
<evidence type="ECO:0000256" key="7">
    <source>
        <dbReference type="ARBA" id="ARBA00047942"/>
    </source>
</evidence>
<feature type="domain" description="N6 adenine-specific DNA methyltransferase N-terminal" evidence="9">
    <location>
        <begin position="13"/>
        <end position="182"/>
    </location>
</feature>
<evidence type="ECO:0000256" key="4">
    <source>
        <dbReference type="ARBA" id="ARBA00022679"/>
    </source>
</evidence>
<dbReference type="Gene3D" id="1.20.1260.30">
    <property type="match status" value="1"/>
</dbReference>
<evidence type="ECO:0000256" key="2">
    <source>
        <dbReference type="ARBA" id="ARBA00011900"/>
    </source>
</evidence>
<organism evidence="10 11">
    <name type="scientific">Phormidesmis priestleyi</name>
    <dbReference type="NCBI Taxonomy" id="268141"/>
    <lineage>
        <taxon>Bacteria</taxon>
        <taxon>Bacillati</taxon>
        <taxon>Cyanobacteriota</taxon>
        <taxon>Cyanophyceae</taxon>
        <taxon>Leptolyngbyales</taxon>
        <taxon>Leptolyngbyaceae</taxon>
        <taxon>Phormidesmis</taxon>
    </lineage>
</organism>
<dbReference type="InterPro" id="IPR004546">
    <property type="entry name" value="Restrct_endonuc_T1M"/>
</dbReference>
<keyword evidence="4" id="KW-0808">Transferase</keyword>
<sequence length="538" mass="61201">MKRYMNNGQKKKLETQLWNIADSLRGKMNADEFRDYCLGFIFYKYLSERQHLYANGILAEDEIDFLEIDEGSEAGQEYLAALREESIETLGYFLKPSELFGALATRSLGNQTDKDEVSDEDLEKSSVFILGDLADVLSNIERSTMGKESEEDFDHLFEDLDLTSTKLGRTPKAKNTLIAKILVHLDKIDFRLEDTESDVLGDAYEYLIGQFASGAGKKAGEFYTPQQVSKVLAKIVTTGKDRLKAVYDPTCGSGSLLLRVAREVTSVGDFYGQEMNRTTYNLARMNMILHGVHYRNFDLRQEDTLEKPQHEGMRFEAVVANPPFSANWSASALFESDDRFSQYGKLAPKSKADFAFVQHMLHHLDDNGTMAVVLPHGVLFRGGAEGHIREYVIRERNWLDAVIGLPANIFYGTSIPTCVLVFKKCREQPEDVLFVDASAHFEKAKNQNFLRDEDVNKIVETYRGRLEEEKYSYRAKLAEIAENDYNLNIPRYVDTFEEEEPIDLAAVVRDLREVDQEMGETDQLIRGFCEELGIEAPV</sequence>
<evidence type="ECO:0000256" key="1">
    <source>
        <dbReference type="ARBA" id="ARBA00006594"/>
    </source>
</evidence>
<dbReference type="InterPro" id="IPR051537">
    <property type="entry name" value="DNA_Adenine_Mtase"/>
</dbReference>
<keyword evidence="5" id="KW-0949">S-adenosyl-L-methionine</keyword>
<comment type="similarity">
    <text evidence="1">Belongs to the N(4)/N(6)-methyltransferase family.</text>
</comment>
<dbReference type="GO" id="GO:0009307">
    <property type="term" value="P:DNA restriction-modification system"/>
    <property type="evidence" value="ECO:0007669"/>
    <property type="project" value="UniProtKB-KW"/>
</dbReference>
<reference evidence="11" key="1">
    <citation type="submission" date="2018-04" db="EMBL/GenBank/DDBJ databases">
        <authorList>
            <person name="Cornet L."/>
        </authorList>
    </citation>
    <scope>NUCLEOTIDE SEQUENCE [LARGE SCALE GENOMIC DNA]</scope>
</reference>
<accession>A0A2W4X407</accession>
<reference evidence="10 11" key="2">
    <citation type="submission" date="2018-06" db="EMBL/GenBank/DDBJ databases">
        <title>Metagenomic assembly of (sub)arctic Cyanobacteria and their associated microbiome from non-axenic cultures.</title>
        <authorList>
            <person name="Baurain D."/>
        </authorList>
    </citation>
    <scope>NUCLEOTIDE SEQUENCE [LARGE SCALE GENOMIC DNA]</scope>
    <source>
        <strain evidence="10">ULC027bin1</strain>
    </source>
</reference>
<dbReference type="GO" id="GO:0003677">
    <property type="term" value="F:DNA binding"/>
    <property type="evidence" value="ECO:0007669"/>
    <property type="project" value="InterPro"/>
</dbReference>
<evidence type="ECO:0000259" key="8">
    <source>
        <dbReference type="Pfam" id="PF02384"/>
    </source>
</evidence>
<dbReference type="SUPFAM" id="SSF53335">
    <property type="entry name" value="S-adenosyl-L-methionine-dependent methyltransferases"/>
    <property type="match status" value="1"/>
</dbReference>
<dbReference type="Pfam" id="PF12161">
    <property type="entry name" value="HsdM_N"/>
    <property type="match status" value="1"/>
</dbReference>
<name>A0A2W4X407_9CYAN</name>
<evidence type="ECO:0000256" key="3">
    <source>
        <dbReference type="ARBA" id="ARBA00022603"/>
    </source>
</evidence>
<dbReference type="InterPro" id="IPR003356">
    <property type="entry name" value="DNA_methylase_A-5"/>
</dbReference>
<evidence type="ECO:0000259" key="9">
    <source>
        <dbReference type="Pfam" id="PF12161"/>
    </source>
</evidence>
<keyword evidence="3" id="KW-0489">Methyltransferase</keyword>
<evidence type="ECO:0000256" key="6">
    <source>
        <dbReference type="ARBA" id="ARBA00022747"/>
    </source>
</evidence>
<evidence type="ECO:0000313" key="10">
    <source>
        <dbReference type="EMBL" id="PZO52113.1"/>
    </source>
</evidence>
<dbReference type="InterPro" id="IPR022749">
    <property type="entry name" value="D12N6_MeTrfase_N"/>
</dbReference>
<comment type="catalytic activity">
    <reaction evidence="7">
        <text>a 2'-deoxyadenosine in DNA + S-adenosyl-L-methionine = an N(6)-methyl-2'-deoxyadenosine in DNA + S-adenosyl-L-homocysteine + H(+)</text>
        <dbReference type="Rhea" id="RHEA:15197"/>
        <dbReference type="Rhea" id="RHEA-COMP:12418"/>
        <dbReference type="Rhea" id="RHEA-COMP:12419"/>
        <dbReference type="ChEBI" id="CHEBI:15378"/>
        <dbReference type="ChEBI" id="CHEBI:57856"/>
        <dbReference type="ChEBI" id="CHEBI:59789"/>
        <dbReference type="ChEBI" id="CHEBI:90615"/>
        <dbReference type="ChEBI" id="CHEBI:90616"/>
        <dbReference type="EC" id="2.1.1.72"/>
    </reaction>
</comment>
<dbReference type="InterPro" id="IPR029063">
    <property type="entry name" value="SAM-dependent_MTases_sf"/>
</dbReference>
<evidence type="ECO:0000256" key="5">
    <source>
        <dbReference type="ARBA" id="ARBA00022691"/>
    </source>
</evidence>
<dbReference type="NCBIfam" id="TIGR00497">
    <property type="entry name" value="hsdM"/>
    <property type="match status" value="1"/>
</dbReference>
<gene>
    <name evidence="10" type="ORF">DCF15_14030</name>
</gene>
<dbReference type="EMBL" id="QBMP01000152">
    <property type="protein sequence ID" value="PZO52113.1"/>
    <property type="molecule type" value="Genomic_DNA"/>
</dbReference>
<dbReference type="GO" id="GO:0032259">
    <property type="term" value="P:methylation"/>
    <property type="evidence" value="ECO:0007669"/>
    <property type="project" value="UniProtKB-KW"/>
</dbReference>
<dbReference type="PANTHER" id="PTHR42933">
    <property type="entry name" value="SLR6095 PROTEIN"/>
    <property type="match status" value="1"/>
</dbReference>
<dbReference type="Proteomes" id="UP000249794">
    <property type="component" value="Unassembled WGS sequence"/>
</dbReference>
<keyword evidence="6" id="KW-0680">Restriction system</keyword>